<feature type="transmembrane region" description="Helical" evidence="5">
    <location>
        <begin position="118"/>
        <end position="136"/>
    </location>
</feature>
<feature type="transmembrane region" description="Helical" evidence="5">
    <location>
        <begin position="70"/>
        <end position="88"/>
    </location>
</feature>
<feature type="transmembrane region" description="Helical" evidence="5">
    <location>
        <begin position="157"/>
        <end position="175"/>
    </location>
</feature>
<evidence type="ECO:0000313" key="7">
    <source>
        <dbReference type="EMBL" id="KJH53498.1"/>
    </source>
</evidence>
<reference evidence="8" key="2">
    <citation type="journal article" date="2016" name="Sci. Rep.">
        <title>Dictyocaulus viviparus genome, variome and transcriptome elucidate lungworm biology and support future intervention.</title>
        <authorList>
            <person name="McNulty S.N."/>
            <person name="Strube C."/>
            <person name="Rosa B.A."/>
            <person name="Martin J.C."/>
            <person name="Tyagi R."/>
            <person name="Choi Y.J."/>
            <person name="Wang Q."/>
            <person name="Hallsworth Pepin K."/>
            <person name="Zhang X."/>
            <person name="Ozersky P."/>
            <person name="Wilson R.K."/>
            <person name="Sternberg P.W."/>
            <person name="Gasser R.B."/>
            <person name="Mitreva M."/>
        </authorList>
    </citation>
    <scope>NUCLEOTIDE SEQUENCE [LARGE SCALE GENOMIC DNA]</scope>
    <source>
        <strain evidence="8">HannoverDv2000</strain>
    </source>
</reference>
<feature type="transmembrane region" description="Helical" evidence="5">
    <location>
        <begin position="38"/>
        <end position="58"/>
    </location>
</feature>
<feature type="transmembrane region" description="Helical" evidence="5">
    <location>
        <begin position="337"/>
        <end position="366"/>
    </location>
</feature>
<sequence length="392" mass="43462">MAGVANDNVMSKHSGGFVEFLKNDSQLEIVTHFEVSPINIATTLTFSIGIWQILCGIFRLQFLMTYFSDPLVSGFTTGAAVHVFLAQVDDIMGVNVPKASGAGYIFKRLYDLATQVPHVNLTALVISLASISFLYIGKEYLSPSLAKKYKLRVPIPFELILIAITAALSSLFHWHEKSSLQIVGTIPAGLPHPDLPTFSILKECMVQSIAISIVIIAVHISMSKMLGKKLGYSIDDNQELYAIGLTSLLGGFFPVFPVSTALGRTMVNVKSGTRTQLSTVFSCALLLSIILWLGPLLKDLPKCVLASIITVALKSMFMKYGELRKIYPVSKIDFSIWIISFIFTVFIDVMEGLAIALIFALFTVIWRFQWLEYFLLPYDTQRGSKQKQIVRP</sequence>
<reference evidence="7 8" key="1">
    <citation type="submission" date="2013-11" db="EMBL/GenBank/DDBJ databases">
        <title>Draft genome of the bovine lungworm Dictyocaulus viviparus.</title>
        <authorList>
            <person name="Mitreva M."/>
        </authorList>
    </citation>
    <scope>NUCLEOTIDE SEQUENCE [LARGE SCALE GENOMIC DNA]</scope>
    <source>
        <strain evidence="7 8">HannoverDv2000</strain>
    </source>
</reference>
<accession>A0A0D8Y9H5</accession>
<dbReference type="GO" id="GO:0055085">
    <property type="term" value="P:transmembrane transport"/>
    <property type="evidence" value="ECO:0007669"/>
    <property type="project" value="InterPro"/>
</dbReference>
<keyword evidence="8" id="KW-1185">Reference proteome</keyword>
<evidence type="ECO:0000313" key="8">
    <source>
        <dbReference type="Proteomes" id="UP000053766"/>
    </source>
</evidence>
<name>A0A0D8Y9H5_DICVI</name>
<feature type="transmembrane region" description="Helical" evidence="5">
    <location>
        <begin position="275"/>
        <end position="293"/>
    </location>
</feature>
<dbReference type="Proteomes" id="UP000053766">
    <property type="component" value="Unassembled WGS sequence"/>
</dbReference>
<dbReference type="GO" id="GO:0016020">
    <property type="term" value="C:membrane"/>
    <property type="evidence" value="ECO:0007669"/>
    <property type="project" value="UniProtKB-SubCell"/>
</dbReference>
<dbReference type="Pfam" id="PF00916">
    <property type="entry name" value="Sulfate_transp"/>
    <property type="match status" value="1"/>
</dbReference>
<feature type="transmembrane region" description="Helical" evidence="5">
    <location>
        <begin position="240"/>
        <end position="263"/>
    </location>
</feature>
<dbReference type="EMBL" id="KN716151">
    <property type="protein sequence ID" value="KJH53498.1"/>
    <property type="molecule type" value="Genomic_DNA"/>
</dbReference>
<evidence type="ECO:0000256" key="2">
    <source>
        <dbReference type="ARBA" id="ARBA00022692"/>
    </source>
</evidence>
<dbReference type="AlphaFoldDB" id="A0A0D8Y9H5"/>
<feature type="transmembrane region" description="Helical" evidence="5">
    <location>
        <begin position="195"/>
        <end position="220"/>
    </location>
</feature>
<keyword evidence="4 5" id="KW-0472">Membrane</keyword>
<dbReference type="InterPro" id="IPR001902">
    <property type="entry name" value="SLC26A/SulP_fam"/>
</dbReference>
<dbReference type="OrthoDB" id="288203at2759"/>
<comment type="subcellular location">
    <subcellularLocation>
        <location evidence="1">Membrane</location>
        <topology evidence="1">Multi-pass membrane protein</topology>
    </subcellularLocation>
</comment>
<evidence type="ECO:0000259" key="6">
    <source>
        <dbReference type="Pfam" id="PF00916"/>
    </source>
</evidence>
<gene>
    <name evidence="7" type="ORF">DICVIV_00241</name>
</gene>
<evidence type="ECO:0000256" key="3">
    <source>
        <dbReference type="ARBA" id="ARBA00022989"/>
    </source>
</evidence>
<organism evidence="7 8">
    <name type="scientific">Dictyocaulus viviparus</name>
    <name type="common">Bovine lungworm</name>
    <dbReference type="NCBI Taxonomy" id="29172"/>
    <lineage>
        <taxon>Eukaryota</taxon>
        <taxon>Metazoa</taxon>
        <taxon>Ecdysozoa</taxon>
        <taxon>Nematoda</taxon>
        <taxon>Chromadorea</taxon>
        <taxon>Rhabditida</taxon>
        <taxon>Rhabditina</taxon>
        <taxon>Rhabditomorpha</taxon>
        <taxon>Strongyloidea</taxon>
        <taxon>Metastrongylidae</taxon>
        <taxon>Dictyocaulus</taxon>
    </lineage>
</organism>
<evidence type="ECO:0000256" key="1">
    <source>
        <dbReference type="ARBA" id="ARBA00004141"/>
    </source>
</evidence>
<keyword evidence="2 5" id="KW-0812">Transmembrane</keyword>
<evidence type="ECO:0000256" key="5">
    <source>
        <dbReference type="SAM" id="Phobius"/>
    </source>
</evidence>
<protein>
    <submittedName>
        <fullName evidence="7">Inorganic anion transporter, SulP family</fullName>
    </submittedName>
</protein>
<keyword evidence="3 5" id="KW-1133">Transmembrane helix</keyword>
<evidence type="ECO:0000256" key="4">
    <source>
        <dbReference type="ARBA" id="ARBA00023136"/>
    </source>
</evidence>
<feature type="domain" description="SLC26A/SulP transporter" evidence="6">
    <location>
        <begin position="34"/>
        <end position="339"/>
    </location>
</feature>
<dbReference type="InterPro" id="IPR011547">
    <property type="entry name" value="SLC26A/SulP_dom"/>
</dbReference>
<dbReference type="STRING" id="29172.A0A0D8Y9H5"/>
<proteinExistence type="predicted"/>
<dbReference type="PANTHER" id="PTHR11814">
    <property type="entry name" value="SULFATE TRANSPORTER"/>
    <property type="match status" value="1"/>
</dbReference>